<accession>A0ABV8DQX1</accession>
<evidence type="ECO:0000313" key="1">
    <source>
        <dbReference type="EMBL" id="MFC3962046.1"/>
    </source>
</evidence>
<keyword evidence="2" id="KW-1185">Reference proteome</keyword>
<comment type="caution">
    <text evidence="1">The sequence shown here is derived from an EMBL/GenBank/DDBJ whole genome shotgun (WGS) entry which is preliminary data.</text>
</comment>
<name>A0ABV8DQX1_9NOCA</name>
<dbReference type="Gene3D" id="3.10.129.10">
    <property type="entry name" value="Hotdog Thioesterase"/>
    <property type="match status" value="1"/>
</dbReference>
<dbReference type="Pfam" id="PF13279">
    <property type="entry name" value="4HBT_2"/>
    <property type="match status" value="1"/>
</dbReference>
<dbReference type="EMBL" id="JBHSAX010000007">
    <property type="protein sequence ID" value="MFC3962046.1"/>
    <property type="molecule type" value="Genomic_DNA"/>
</dbReference>
<sequence>MAIDLPTVAQIREIPATLTADVTEREIDANGHMNVVYYLRHGIVAADALLQTAGLDDRYRRERGRGLFTTEHHLRYHSELRLGDSLAVHARVLERSAKAVHMMAFLVDQGRDRLANTVEILLVHVDLELRRSAPIPDDLATALDDMIAASGKLEWAAPVTGVMGIRQPS</sequence>
<dbReference type="InterPro" id="IPR029069">
    <property type="entry name" value="HotDog_dom_sf"/>
</dbReference>
<dbReference type="PANTHER" id="PTHR31793">
    <property type="entry name" value="4-HYDROXYBENZOYL-COA THIOESTERASE FAMILY MEMBER"/>
    <property type="match status" value="1"/>
</dbReference>
<protein>
    <submittedName>
        <fullName evidence="1">Thioesterase family protein</fullName>
    </submittedName>
</protein>
<dbReference type="SUPFAM" id="SSF54637">
    <property type="entry name" value="Thioesterase/thiol ester dehydrase-isomerase"/>
    <property type="match status" value="1"/>
</dbReference>
<dbReference type="PANTHER" id="PTHR31793:SF2">
    <property type="entry name" value="BLR1345 PROTEIN"/>
    <property type="match status" value="1"/>
</dbReference>
<dbReference type="CDD" id="cd00586">
    <property type="entry name" value="4HBT"/>
    <property type="match status" value="1"/>
</dbReference>
<gene>
    <name evidence="1" type="ORF">ACFO0B_08600</name>
</gene>
<organism evidence="1 2">
    <name type="scientific">Nocardia jiangsuensis</name>
    <dbReference type="NCBI Taxonomy" id="1691563"/>
    <lineage>
        <taxon>Bacteria</taxon>
        <taxon>Bacillati</taxon>
        <taxon>Actinomycetota</taxon>
        <taxon>Actinomycetes</taxon>
        <taxon>Mycobacteriales</taxon>
        <taxon>Nocardiaceae</taxon>
        <taxon>Nocardia</taxon>
    </lineage>
</organism>
<dbReference type="RefSeq" id="WP_378611793.1">
    <property type="nucleotide sequence ID" value="NZ_JBHSAX010000007.1"/>
</dbReference>
<proteinExistence type="predicted"/>
<dbReference type="Proteomes" id="UP001595696">
    <property type="component" value="Unassembled WGS sequence"/>
</dbReference>
<evidence type="ECO:0000313" key="2">
    <source>
        <dbReference type="Proteomes" id="UP001595696"/>
    </source>
</evidence>
<reference evidence="2" key="1">
    <citation type="journal article" date="2019" name="Int. J. Syst. Evol. Microbiol.">
        <title>The Global Catalogue of Microorganisms (GCM) 10K type strain sequencing project: providing services to taxonomists for standard genome sequencing and annotation.</title>
        <authorList>
            <consortium name="The Broad Institute Genomics Platform"/>
            <consortium name="The Broad Institute Genome Sequencing Center for Infectious Disease"/>
            <person name="Wu L."/>
            <person name="Ma J."/>
        </authorList>
    </citation>
    <scope>NUCLEOTIDE SEQUENCE [LARGE SCALE GENOMIC DNA]</scope>
    <source>
        <strain evidence="2">CGMCC 4.7330</strain>
    </source>
</reference>
<dbReference type="InterPro" id="IPR050563">
    <property type="entry name" value="4-hydroxybenzoyl-CoA_TE"/>
</dbReference>